<dbReference type="Proteomes" id="UP000663508">
    <property type="component" value="Chromosome"/>
</dbReference>
<evidence type="ECO:0000313" key="3">
    <source>
        <dbReference type="Proteomes" id="UP000663508"/>
    </source>
</evidence>
<proteinExistence type="predicted"/>
<name>A0A8H9C422_9HYPH</name>
<organism evidence="2 3">
    <name type="scientific">Methylobacterium indicum</name>
    <dbReference type="NCBI Taxonomy" id="1775910"/>
    <lineage>
        <taxon>Bacteria</taxon>
        <taxon>Pseudomonadati</taxon>
        <taxon>Pseudomonadota</taxon>
        <taxon>Alphaproteobacteria</taxon>
        <taxon>Hyphomicrobiales</taxon>
        <taxon>Methylobacteriaceae</taxon>
        <taxon>Methylobacterium</taxon>
    </lineage>
</organism>
<dbReference type="EMBL" id="AP024145">
    <property type="protein sequence ID" value="BCM82081.1"/>
    <property type="molecule type" value="Genomic_DNA"/>
</dbReference>
<evidence type="ECO:0000313" key="2">
    <source>
        <dbReference type="EMBL" id="BCM82081.1"/>
    </source>
</evidence>
<accession>A0A8H9C422</accession>
<feature type="region of interest" description="Disordered" evidence="1">
    <location>
        <begin position="33"/>
        <end position="59"/>
    </location>
</feature>
<dbReference type="AlphaFoldDB" id="A0A8H9C422"/>
<sequence length="72" mass="7798">MSWLYDVSWWSGMSRRSDRVGETIASRSLMRARHAPDLRENDGGTGGGEAVSRKAPPAEGGSIVSITIVHDI</sequence>
<gene>
    <name evidence="2" type="ORF">mvi_05420</name>
</gene>
<dbReference type="KEGG" id="mind:mvi_05420"/>
<evidence type="ECO:0000256" key="1">
    <source>
        <dbReference type="SAM" id="MobiDB-lite"/>
    </source>
</evidence>
<protein>
    <submittedName>
        <fullName evidence="2">Uncharacterized protein</fullName>
    </submittedName>
</protein>
<reference evidence="2" key="1">
    <citation type="submission" date="2020-11" db="EMBL/GenBank/DDBJ databases">
        <title>Complete genome sequence of a novel pathogenic Methylobacterium strain isolated from rice in Vietnam.</title>
        <authorList>
            <person name="Lai K."/>
            <person name="Okazaki S."/>
            <person name="Higashi K."/>
            <person name="Mori H."/>
            <person name="Toyoda A."/>
            <person name="Kurokawa K."/>
        </authorList>
    </citation>
    <scope>NUCLEOTIDE SEQUENCE</scope>
    <source>
        <strain evidence="2">VL1</strain>
    </source>
</reference>